<protein>
    <recommendedName>
        <fullName evidence="3">Di-and tripeptidase</fullName>
    </recommendedName>
</protein>
<sequence>MARFNPAAKVAGGAVFDREGRPKPGVQRAVERAIDIQRPLVLANLRRLRRKHPTASAAELNAKLERDYLVAITTAGAAVGGTAVVPAIGTAVSLGLSAAATVGFLEATALYAQSVAELHGISTEDPERARTLVMAILMGEEGSALIQATIGSSAGGVTRHWGNVVGGSMSSSAVRSIGASIRKRFIRRMLARQGGALLGRALPFGVGAAVGGAGNHMMGRTVINATREAFGPPPNVIPGELLTELETLKYVEPAEGTEPYGEGAGATDRP</sequence>
<evidence type="ECO:0000313" key="2">
    <source>
        <dbReference type="Proteomes" id="UP000547458"/>
    </source>
</evidence>
<organism evidence="1 2">
    <name type="scientific">Arthrobacter pigmenti</name>
    <dbReference type="NCBI Taxonomy" id="271432"/>
    <lineage>
        <taxon>Bacteria</taxon>
        <taxon>Bacillati</taxon>
        <taxon>Actinomycetota</taxon>
        <taxon>Actinomycetes</taxon>
        <taxon>Micrococcales</taxon>
        <taxon>Micrococcaceae</taxon>
        <taxon>Arthrobacter</taxon>
    </lineage>
</organism>
<comment type="caution">
    <text evidence="1">The sequence shown here is derived from an EMBL/GenBank/DDBJ whole genome shotgun (WGS) entry which is preliminary data.</text>
</comment>
<accession>A0A846S1V2</accession>
<dbReference type="RefSeq" id="WP_245192319.1">
    <property type="nucleotide sequence ID" value="NZ_JAATJL010000001.1"/>
</dbReference>
<reference evidence="1 2" key="1">
    <citation type="submission" date="2020-03" db="EMBL/GenBank/DDBJ databases">
        <title>Sequencing the genomes of 1000 actinobacteria strains.</title>
        <authorList>
            <person name="Klenk H.-P."/>
        </authorList>
    </citation>
    <scope>NUCLEOTIDE SEQUENCE [LARGE SCALE GENOMIC DNA]</scope>
    <source>
        <strain evidence="1 2">DSM 16403</strain>
    </source>
</reference>
<dbReference type="Proteomes" id="UP000547458">
    <property type="component" value="Unassembled WGS sequence"/>
</dbReference>
<dbReference type="AlphaFoldDB" id="A0A846S1V2"/>
<keyword evidence="2" id="KW-1185">Reference proteome</keyword>
<dbReference type="EMBL" id="JAATJL010000001">
    <property type="protein sequence ID" value="NJC24411.1"/>
    <property type="molecule type" value="Genomic_DNA"/>
</dbReference>
<evidence type="ECO:0000313" key="1">
    <source>
        <dbReference type="EMBL" id="NJC24411.1"/>
    </source>
</evidence>
<proteinExistence type="predicted"/>
<evidence type="ECO:0008006" key="3">
    <source>
        <dbReference type="Google" id="ProtNLM"/>
    </source>
</evidence>
<gene>
    <name evidence="1" type="ORF">BJ994_003487</name>
</gene>
<name>A0A846S1V2_9MICC</name>